<organism evidence="1 2">
    <name type="scientific">Corchorus capsularis</name>
    <name type="common">Jute</name>
    <dbReference type="NCBI Taxonomy" id="210143"/>
    <lineage>
        <taxon>Eukaryota</taxon>
        <taxon>Viridiplantae</taxon>
        <taxon>Streptophyta</taxon>
        <taxon>Embryophyta</taxon>
        <taxon>Tracheophyta</taxon>
        <taxon>Spermatophyta</taxon>
        <taxon>Magnoliopsida</taxon>
        <taxon>eudicotyledons</taxon>
        <taxon>Gunneridae</taxon>
        <taxon>Pentapetalae</taxon>
        <taxon>rosids</taxon>
        <taxon>malvids</taxon>
        <taxon>Malvales</taxon>
        <taxon>Malvaceae</taxon>
        <taxon>Grewioideae</taxon>
        <taxon>Apeibeae</taxon>
        <taxon>Corchorus</taxon>
    </lineage>
</organism>
<sequence length="51" mass="5809">VGNKDGNAQEVDGDSFGPWIFIPYLKEKLLYSLVLVRWLGVFPCLKNLNKL</sequence>
<keyword evidence="2" id="KW-1185">Reference proteome</keyword>
<evidence type="ECO:0000313" key="1">
    <source>
        <dbReference type="EMBL" id="OMP11486.1"/>
    </source>
</evidence>
<protein>
    <submittedName>
        <fullName evidence="1">Uncharacterized protein</fullName>
    </submittedName>
</protein>
<feature type="non-terminal residue" evidence="1">
    <location>
        <position position="1"/>
    </location>
</feature>
<dbReference type="EMBL" id="AWWV01001241">
    <property type="protein sequence ID" value="OMP11486.1"/>
    <property type="molecule type" value="Genomic_DNA"/>
</dbReference>
<comment type="caution">
    <text evidence="1">The sequence shown here is derived from an EMBL/GenBank/DDBJ whole genome shotgun (WGS) entry which is preliminary data.</text>
</comment>
<dbReference type="AlphaFoldDB" id="A0A1R3KWN4"/>
<dbReference type="Proteomes" id="UP000188268">
    <property type="component" value="Unassembled WGS sequence"/>
</dbReference>
<evidence type="ECO:0000313" key="2">
    <source>
        <dbReference type="Proteomes" id="UP000188268"/>
    </source>
</evidence>
<gene>
    <name evidence="1" type="ORF">CCACVL1_00495</name>
</gene>
<accession>A0A1R3KWN4</accession>
<dbReference type="Gramene" id="OMP11486">
    <property type="protein sequence ID" value="OMP11486"/>
    <property type="gene ID" value="CCACVL1_00495"/>
</dbReference>
<name>A0A1R3KWN4_COCAP</name>
<reference evidence="1 2" key="1">
    <citation type="submission" date="2013-09" db="EMBL/GenBank/DDBJ databases">
        <title>Corchorus capsularis genome sequencing.</title>
        <authorList>
            <person name="Alam M."/>
            <person name="Haque M.S."/>
            <person name="Islam M.S."/>
            <person name="Emdad E.M."/>
            <person name="Islam M.M."/>
            <person name="Ahmed B."/>
            <person name="Halim A."/>
            <person name="Hossen Q.M.M."/>
            <person name="Hossain M.Z."/>
            <person name="Ahmed R."/>
            <person name="Khan M.M."/>
            <person name="Islam R."/>
            <person name="Rashid M.M."/>
            <person name="Khan S.A."/>
            <person name="Rahman M.S."/>
            <person name="Alam M."/>
        </authorList>
    </citation>
    <scope>NUCLEOTIDE SEQUENCE [LARGE SCALE GENOMIC DNA]</scope>
    <source>
        <strain evidence="2">cv. CVL-1</strain>
        <tissue evidence="1">Whole seedling</tissue>
    </source>
</reference>
<proteinExistence type="predicted"/>
<feature type="non-terminal residue" evidence="1">
    <location>
        <position position="51"/>
    </location>
</feature>